<feature type="region of interest" description="Disordered" evidence="1">
    <location>
        <begin position="1"/>
        <end position="30"/>
    </location>
</feature>
<comment type="caution">
    <text evidence="2">The sequence shown here is derived from an EMBL/GenBank/DDBJ whole genome shotgun (WGS) entry which is preliminary data.</text>
</comment>
<keyword evidence="3" id="KW-1185">Reference proteome</keyword>
<accession>A0A448XH14</accession>
<organism evidence="2 3">
    <name type="scientific">Protopolystoma xenopodis</name>
    <dbReference type="NCBI Taxonomy" id="117903"/>
    <lineage>
        <taxon>Eukaryota</taxon>
        <taxon>Metazoa</taxon>
        <taxon>Spiralia</taxon>
        <taxon>Lophotrochozoa</taxon>
        <taxon>Platyhelminthes</taxon>
        <taxon>Monogenea</taxon>
        <taxon>Polyopisthocotylea</taxon>
        <taxon>Polystomatidea</taxon>
        <taxon>Polystomatidae</taxon>
        <taxon>Protopolystoma</taxon>
    </lineage>
</organism>
<proteinExistence type="predicted"/>
<evidence type="ECO:0000313" key="2">
    <source>
        <dbReference type="EMBL" id="VEL36344.1"/>
    </source>
</evidence>
<dbReference type="EMBL" id="CAAALY010252009">
    <property type="protein sequence ID" value="VEL36344.1"/>
    <property type="molecule type" value="Genomic_DNA"/>
</dbReference>
<evidence type="ECO:0000313" key="3">
    <source>
        <dbReference type="Proteomes" id="UP000784294"/>
    </source>
</evidence>
<protein>
    <submittedName>
        <fullName evidence="2">Uncharacterized protein</fullName>
    </submittedName>
</protein>
<name>A0A448XH14_9PLAT</name>
<sequence length="74" mass="7969">MDLQTALGPKDESTGPHQSEAEIHIPQRNTQEEVIATASVDPFITLYLGSTTAICHGSVWPQQIVPGRSGRSVI</sequence>
<dbReference type="AlphaFoldDB" id="A0A448XH14"/>
<dbReference type="Proteomes" id="UP000784294">
    <property type="component" value="Unassembled WGS sequence"/>
</dbReference>
<reference evidence="2" key="1">
    <citation type="submission" date="2018-11" db="EMBL/GenBank/DDBJ databases">
        <authorList>
            <consortium name="Pathogen Informatics"/>
        </authorList>
    </citation>
    <scope>NUCLEOTIDE SEQUENCE</scope>
</reference>
<evidence type="ECO:0000256" key="1">
    <source>
        <dbReference type="SAM" id="MobiDB-lite"/>
    </source>
</evidence>
<feature type="compositionally biased region" description="Basic and acidic residues" evidence="1">
    <location>
        <begin position="9"/>
        <end position="25"/>
    </location>
</feature>
<gene>
    <name evidence="2" type="ORF">PXEA_LOCUS29784</name>
</gene>